<dbReference type="EMBL" id="SACS01000018">
    <property type="protein sequence ID" value="RVU34424.1"/>
    <property type="molecule type" value="Genomic_DNA"/>
</dbReference>
<evidence type="ECO:0000313" key="3">
    <source>
        <dbReference type="Proteomes" id="UP000283077"/>
    </source>
</evidence>
<comment type="caution">
    <text evidence="2">The sequence shown here is derived from an EMBL/GenBank/DDBJ whole genome shotgun (WGS) entry which is preliminary data.</text>
</comment>
<dbReference type="OrthoDB" id="6316266at2"/>
<reference evidence="2 3" key="1">
    <citation type="submission" date="2019-01" db="EMBL/GenBank/DDBJ databases">
        <authorList>
            <person name="Chen W.-M."/>
        </authorList>
    </citation>
    <scope>NUCLEOTIDE SEQUENCE [LARGE SCALE GENOMIC DNA]</scope>
    <source>
        <strain evidence="2 3">KYPC3</strain>
    </source>
</reference>
<name>A0A437QIZ8_9GAMM</name>
<keyword evidence="3" id="KW-1185">Reference proteome</keyword>
<sequence>MVPWYIASAVVAKTSLLGLGLLSLGLCIAALISLRLFGSGLSQPLQRRIRQIFRTGLYLHLATYVMLFSKMWLIDGWQDVPTFLLSHLVMHHAVSALIATILILMTIRIYNHRSAGVL</sequence>
<dbReference type="RefSeq" id="WP_127700221.1">
    <property type="nucleotide sequence ID" value="NZ_SACS01000018.1"/>
</dbReference>
<evidence type="ECO:0000256" key="1">
    <source>
        <dbReference type="SAM" id="Phobius"/>
    </source>
</evidence>
<keyword evidence="1" id="KW-0812">Transmembrane</keyword>
<feature type="transmembrane region" description="Helical" evidence="1">
    <location>
        <begin position="57"/>
        <end position="74"/>
    </location>
</feature>
<protein>
    <submittedName>
        <fullName evidence="2">Uncharacterized protein</fullName>
    </submittedName>
</protein>
<organism evidence="2 3">
    <name type="scientific">Rheinheimera riviphila</name>
    <dbReference type="NCBI Taxonomy" id="1834037"/>
    <lineage>
        <taxon>Bacteria</taxon>
        <taxon>Pseudomonadati</taxon>
        <taxon>Pseudomonadota</taxon>
        <taxon>Gammaproteobacteria</taxon>
        <taxon>Chromatiales</taxon>
        <taxon>Chromatiaceae</taxon>
        <taxon>Rheinheimera</taxon>
    </lineage>
</organism>
<gene>
    <name evidence="2" type="ORF">EOE67_15365</name>
</gene>
<feature type="transmembrane region" description="Helical" evidence="1">
    <location>
        <begin position="89"/>
        <end position="110"/>
    </location>
</feature>
<dbReference type="AlphaFoldDB" id="A0A437QIZ8"/>
<proteinExistence type="predicted"/>
<keyword evidence="1" id="KW-0472">Membrane</keyword>
<evidence type="ECO:0000313" key="2">
    <source>
        <dbReference type="EMBL" id="RVU34424.1"/>
    </source>
</evidence>
<keyword evidence="1" id="KW-1133">Transmembrane helix</keyword>
<accession>A0A437QIZ8</accession>
<feature type="transmembrane region" description="Helical" evidence="1">
    <location>
        <begin position="16"/>
        <end position="37"/>
    </location>
</feature>
<dbReference type="Proteomes" id="UP000283077">
    <property type="component" value="Unassembled WGS sequence"/>
</dbReference>